<evidence type="ECO:0000256" key="2">
    <source>
        <dbReference type="ARBA" id="ARBA00023669"/>
    </source>
</evidence>
<dbReference type="Gene3D" id="2.40.50.220">
    <property type="entry name" value="EutN/Ccml"/>
    <property type="match status" value="1"/>
</dbReference>
<dbReference type="RefSeq" id="WP_390363944.1">
    <property type="nucleotide sequence ID" value="NZ_JBHTKJ010000061.1"/>
</dbReference>
<keyword evidence="2" id="KW-1282">Carboxysome</keyword>
<reference evidence="5" key="1">
    <citation type="journal article" date="2019" name="Int. J. Syst. Evol. Microbiol.">
        <title>The Global Catalogue of Microorganisms (GCM) 10K type strain sequencing project: providing services to taxonomists for standard genome sequencing and annotation.</title>
        <authorList>
            <consortium name="The Broad Institute Genomics Platform"/>
            <consortium name="The Broad Institute Genome Sequencing Center for Infectious Disease"/>
            <person name="Wu L."/>
            <person name="Ma J."/>
        </authorList>
    </citation>
    <scope>NUCLEOTIDE SEQUENCE [LARGE SCALE GENOMIC DNA]</scope>
    <source>
        <strain evidence="5">CCUG 56754</strain>
    </source>
</reference>
<evidence type="ECO:0000256" key="1">
    <source>
        <dbReference type="ARBA" id="ARBA00023587"/>
    </source>
</evidence>
<comment type="subcellular location">
    <subcellularLocation>
        <location evidence="1">Carboxysome</location>
    </subcellularLocation>
</comment>
<proteinExistence type="predicted"/>
<dbReference type="PROSITE" id="PS51932">
    <property type="entry name" value="BMV"/>
    <property type="match status" value="1"/>
</dbReference>
<evidence type="ECO:0000313" key="5">
    <source>
        <dbReference type="Proteomes" id="UP001597040"/>
    </source>
</evidence>
<dbReference type="SUPFAM" id="SSF159133">
    <property type="entry name" value="EutN/CcmL-like"/>
    <property type="match status" value="1"/>
</dbReference>
<dbReference type="PANTHER" id="PTHR36539">
    <property type="entry name" value="ETHANOLAMINE UTILIZATION PROTEIN EUTN"/>
    <property type="match status" value="1"/>
</dbReference>
<accession>A0ABW3LP55</accession>
<evidence type="ECO:0000256" key="3">
    <source>
        <dbReference type="ARBA" id="ARBA00024446"/>
    </source>
</evidence>
<dbReference type="InterPro" id="IPR036677">
    <property type="entry name" value="EutN_CcmL_sf"/>
</dbReference>
<organism evidence="4 5">
    <name type="scientific">Virgibacillus byunsanensis</name>
    <dbReference type="NCBI Taxonomy" id="570945"/>
    <lineage>
        <taxon>Bacteria</taxon>
        <taxon>Bacillati</taxon>
        <taxon>Bacillota</taxon>
        <taxon>Bacilli</taxon>
        <taxon>Bacillales</taxon>
        <taxon>Bacillaceae</taxon>
        <taxon>Virgibacillus</taxon>
    </lineage>
</organism>
<keyword evidence="5" id="KW-1185">Reference proteome</keyword>
<dbReference type="PANTHER" id="PTHR36539:SF1">
    <property type="entry name" value="BACTERIAL MICROCOMPARTMENT SHELL VERTEX PROTEIN EUTN"/>
    <property type="match status" value="1"/>
</dbReference>
<evidence type="ECO:0000313" key="4">
    <source>
        <dbReference type="EMBL" id="MFD1040141.1"/>
    </source>
</evidence>
<name>A0ABW3LP55_9BACI</name>
<dbReference type="Pfam" id="PF03319">
    <property type="entry name" value="EutN_CcmL"/>
    <property type="match status" value="1"/>
</dbReference>
<protein>
    <submittedName>
        <fullName evidence="4">EutN/CcmL family microcompartment protein</fullName>
    </submittedName>
</protein>
<sequence length="100" mass="10342">MIIAKVVGSVVSTSKAEKLYGKKLLVVQPLDMNTIEVDGKPLVSIDTVGSGVGEVVMVVSGSSARQTETTEGTPVDSAIVGIIDHIEIEGEITFEANKGG</sequence>
<dbReference type="CDD" id="cd01614">
    <property type="entry name" value="EutN_CcmL"/>
    <property type="match status" value="1"/>
</dbReference>
<dbReference type="InterPro" id="IPR004992">
    <property type="entry name" value="EutN_CcmL"/>
</dbReference>
<comment type="caution">
    <text evidence="4">The sequence shown here is derived from an EMBL/GenBank/DDBJ whole genome shotgun (WGS) entry which is preliminary data.</text>
</comment>
<keyword evidence="3" id="KW-1283">Bacterial microcompartment</keyword>
<dbReference type="EMBL" id="JBHTKJ010000061">
    <property type="protein sequence ID" value="MFD1040141.1"/>
    <property type="molecule type" value="Genomic_DNA"/>
</dbReference>
<dbReference type="Proteomes" id="UP001597040">
    <property type="component" value="Unassembled WGS sequence"/>
</dbReference>
<gene>
    <name evidence="4" type="ORF">ACFQ3N_17345</name>
</gene>